<evidence type="ECO:0000313" key="13">
    <source>
        <dbReference type="EMBL" id="TDX52750.1"/>
    </source>
</evidence>
<evidence type="ECO:0000256" key="2">
    <source>
        <dbReference type="ARBA" id="ARBA00002803"/>
    </source>
</evidence>
<comment type="pathway">
    <text evidence="3">Cofactor biosynthesis; riboflavin biosynthesis; riboflavin from 2-hydroxy-3-oxobutyl phosphate and 5-amino-6-(D-ribitylamino)uracil: step 2/2.</text>
</comment>
<sequence length="220" mass="24223">MFTGIVEELAKVKRIKRGSKSIVLTIEAKEVLKDVKLGDSIATNGVCLTVTSFNDQEFSVDVMPETMRNSSLGDLQVGSWVNLERALRLSDRLGGHLVSGHIDGTGIIKAKKREDNASIVTVETTKELLKYIIHKGSIAIDGVSLTVAQVFSDSFNISLIPHTSQVTLLGQKDIGAKVNLEVDMIAKYIEKMINHQEDNNKDKKSNIDLEMLRDQGFLLA</sequence>
<dbReference type="STRING" id="926561.GCA_000379025_03107"/>
<dbReference type="PANTHER" id="PTHR21098:SF0">
    <property type="entry name" value="RIBOFLAVIN SYNTHASE"/>
    <property type="match status" value="1"/>
</dbReference>
<dbReference type="FunFam" id="2.40.30.20:FF:000003">
    <property type="entry name" value="Riboflavin synthase, alpha subunit"/>
    <property type="match status" value="1"/>
</dbReference>
<evidence type="ECO:0000256" key="11">
    <source>
        <dbReference type="PROSITE-ProRule" id="PRU00524"/>
    </source>
</evidence>
<evidence type="ECO:0000256" key="8">
    <source>
        <dbReference type="ARBA" id="ARBA00022679"/>
    </source>
</evidence>
<evidence type="ECO:0000256" key="5">
    <source>
        <dbReference type="ARBA" id="ARBA00012827"/>
    </source>
</evidence>
<comment type="catalytic activity">
    <reaction evidence="1">
        <text>2 6,7-dimethyl-8-(1-D-ribityl)lumazine + H(+) = 5-amino-6-(D-ribitylamino)uracil + riboflavin</text>
        <dbReference type="Rhea" id="RHEA:20772"/>
        <dbReference type="ChEBI" id="CHEBI:15378"/>
        <dbReference type="ChEBI" id="CHEBI:15934"/>
        <dbReference type="ChEBI" id="CHEBI:57986"/>
        <dbReference type="ChEBI" id="CHEBI:58201"/>
        <dbReference type="EC" id="2.5.1.9"/>
    </reaction>
</comment>
<comment type="function">
    <text evidence="2">Catalyzes the dismutation of two molecules of 6,7-dimethyl-8-ribityllumazine, resulting in the formation of riboflavin and 5-amino-6-(D-ribitylamino)uracil.</text>
</comment>
<dbReference type="EC" id="2.5.1.9" evidence="5 10"/>
<evidence type="ECO:0000259" key="12">
    <source>
        <dbReference type="PROSITE" id="PS51177"/>
    </source>
</evidence>
<organism evidence="13 14">
    <name type="scientific">Orenia marismortui</name>
    <dbReference type="NCBI Taxonomy" id="46469"/>
    <lineage>
        <taxon>Bacteria</taxon>
        <taxon>Bacillati</taxon>
        <taxon>Bacillota</taxon>
        <taxon>Clostridia</taxon>
        <taxon>Halanaerobiales</taxon>
        <taxon>Halobacteroidaceae</taxon>
        <taxon>Orenia</taxon>
    </lineage>
</organism>
<reference evidence="13 14" key="1">
    <citation type="submission" date="2019-03" db="EMBL/GenBank/DDBJ databases">
        <title>Subsurface microbial communities from deep shales in Ohio and West Virginia, USA.</title>
        <authorList>
            <person name="Wrighton K."/>
        </authorList>
    </citation>
    <scope>NUCLEOTIDE SEQUENCE [LARGE SCALE GENOMIC DNA]</scope>
    <source>
        <strain evidence="13 14">MSL 6dP</strain>
    </source>
</reference>
<dbReference type="AlphaFoldDB" id="A0A4R8H5X7"/>
<dbReference type="NCBIfam" id="NF006767">
    <property type="entry name" value="PRK09289.1"/>
    <property type="match status" value="1"/>
</dbReference>
<dbReference type="InterPro" id="IPR023366">
    <property type="entry name" value="ATP_synth_asu-like_sf"/>
</dbReference>
<feature type="domain" description="Lumazine-binding" evidence="12">
    <location>
        <begin position="97"/>
        <end position="193"/>
    </location>
</feature>
<dbReference type="InterPro" id="IPR026017">
    <property type="entry name" value="Lumazine-bd_dom"/>
</dbReference>
<protein>
    <recommendedName>
        <fullName evidence="6 10">Riboflavin synthase</fullName>
        <ecNumber evidence="5 10">2.5.1.9</ecNumber>
    </recommendedName>
</protein>
<comment type="subunit">
    <text evidence="4">Homotrimer.</text>
</comment>
<keyword evidence="8" id="KW-0808">Transferase</keyword>
<evidence type="ECO:0000256" key="9">
    <source>
        <dbReference type="ARBA" id="ARBA00022737"/>
    </source>
</evidence>
<dbReference type="InterPro" id="IPR017938">
    <property type="entry name" value="Riboflavin_synthase-like_b-brl"/>
</dbReference>
<keyword evidence="14" id="KW-1185">Reference proteome</keyword>
<proteinExistence type="predicted"/>
<evidence type="ECO:0000256" key="3">
    <source>
        <dbReference type="ARBA" id="ARBA00004887"/>
    </source>
</evidence>
<dbReference type="PROSITE" id="PS51177">
    <property type="entry name" value="LUMAZINE_BIND"/>
    <property type="match status" value="2"/>
</dbReference>
<dbReference type="EMBL" id="SOEG01000005">
    <property type="protein sequence ID" value="TDX52750.1"/>
    <property type="molecule type" value="Genomic_DNA"/>
</dbReference>
<dbReference type="GO" id="GO:0009231">
    <property type="term" value="P:riboflavin biosynthetic process"/>
    <property type="evidence" value="ECO:0007669"/>
    <property type="project" value="UniProtKB-KW"/>
</dbReference>
<evidence type="ECO:0000256" key="6">
    <source>
        <dbReference type="ARBA" id="ARBA00013950"/>
    </source>
</evidence>
<dbReference type="FunFam" id="2.40.30.20:FF:000004">
    <property type="entry name" value="Riboflavin synthase, alpha subunit"/>
    <property type="match status" value="1"/>
</dbReference>
<dbReference type="Gene3D" id="2.40.30.20">
    <property type="match status" value="2"/>
</dbReference>
<keyword evidence="9" id="KW-0677">Repeat</keyword>
<comment type="caution">
    <text evidence="13">The sequence shown here is derived from an EMBL/GenBank/DDBJ whole genome shotgun (WGS) entry which is preliminary data.</text>
</comment>
<keyword evidence="7" id="KW-0686">Riboflavin biosynthesis</keyword>
<dbReference type="NCBIfam" id="NF009566">
    <property type="entry name" value="PRK13020.1"/>
    <property type="match status" value="1"/>
</dbReference>
<evidence type="ECO:0000256" key="1">
    <source>
        <dbReference type="ARBA" id="ARBA00000968"/>
    </source>
</evidence>
<dbReference type="Pfam" id="PF00677">
    <property type="entry name" value="Lum_binding"/>
    <property type="match status" value="2"/>
</dbReference>
<evidence type="ECO:0000313" key="14">
    <source>
        <dbReference type="Proteomes" id="UP000295832"/>
    </source>
</evidence>
<evidence type="ECO:0000256" key="7">
    <source>
        <dbReference type="ARBA" id="ARBA00022619"/>
    </source>
</evidence>
<dbReference type="InterPro" id="IPR001783">
    <property type="entry name" value="Lumazine-bd"/>
</dbReference>
<gene>
    <name evidence="13" type="ORF">C7959_105105</name>
</gene>
<name>A0A4R8H5X7_9FIRM</name>
<dbReference type="SUPFAM" id="SSF63380">
    <property type="entry name" value="Riboflavin synthase domain-like"/>
    <property type="match status" value="2"/>
</dbReference>
<dbReference type="PIRSF" id="PIRSF000498">
    <property type="entry name" value="Riboflavin_syn_A"/>
    <property type="match status" value="1"/>
</dbReference>
<evidence type="ECO:0000256" key="4">
    <source>
        <dbReference type="ARBA" id="ARBA00011233"/>
    </source>
</evidence>
<dbReference type="RefSeq" id="WP_134115501.1">
    <property type="nucleotide sequence ID" value="NZ_SOEG01000005.1"/>
</dbReference>
<feature type="repeat" description="Lumazine-binding" evidence="11">
    <location>
        <begin position="1"/>
        <end position="96"/>
    </location>
</feature>
<dbReference type="CDD" id="cd00402">
    <property type="entry name" value="Riboflavin_synthase_like"/>
    <property type="match status" value="1"/>
</dbReference>
<feature type="domain" description="Lumazine-binding" evidence="12">
    <location>
        <begin position="1"/>
        <end position="96"/>
    </location>
</feature>
<dbReference type="NCBIfam" id="TIGR00187">
    <property type="entry name" value="ribE"/>
    <property type="match status" value="1"/>
</dbReference>
<evidence type="ECO:0000256" key="10">
    <source>
        <dbReference type="NCBIfam" id="TIGR00187"/>
    </source>
</evidence>
<dbReference type="PANTHER" id="PTHR21098">
    <property type="entry name" value="RIBOFLAVIN SYNTHASE ALPHA CHAIN"/>
    <property type="match status" value="1"/>
</dbReference>
<dbReference type="GO" id="GO:0004746">
    <property type="term" value="F:riboflavin synthase activity"/>
    <property type="evidence" value="ECO:0007669"/>
    <property type="project" value="UniProtKB-UniRule"/>
</dbReference>
<feature type="repeat" description="Lumazine-binding" evidence="11">
    <location>
        <begin position="97"/>
        <end position="193"/>
    </location>
</feature>
<dbReference type="Proteomes" id="UP000295832">
    <property type="component" value="Unassembled WGS sequence"/>
</dbReference>
<accession>A0A4R8H5X7</accession>